<organism evidence="2 3">
    <name type="scientific">Kocuria rosea subsp. polaris</name>
    <dbReference type="NCBI Taxonomy" id="136273"/>
    <lineage>
        <taxon>Bacteria</taxon>
        <taxon>Bacillati</taxon>
        <taxon>Actinomycetota</taxon>
        <taxon>Actinomycetes</taxon>
        <taxon>Micrococcales</taxon>
        <taxon>Micrococcaceae</taxon>
        <taxon>Kocuria</taxon>
    </lineage>
</organism>
<evidence type="ECO:0000313" key="2">
    <source>
        <dbReference type="EMBL" id="KUG56316.1"/>
    </source>
</evidence>
<name>A0A0W8I945_KOCRO</name>
<dbReference type="AlphaFoldDB" id="A0A0W8I945"/>
<gene>
    <name evidence="2" type="ORF">AVL61_16845</name>
</gene>
<dbReference type="EMBL" id="LQBK01000026">
    <property type="protein sequence ID" value="KUG56316.1"/>
    <property type="molecule type" value="Genomic_DNA"/>
</dbReference>
<sequence length="208" mass="22972">MPQQIFTTPEGQPIPYGHRWDEDPPPEEAYSRITHPERFAALHQIAQALIDHLRATYDVTVTEGPASLQDLLWAPDDTIYAIRLTPNRADAAPLTIVSTAEPAVIVHAGAWCELVFPDCACDACDETAEGQAEELEQFVLAVAAGTFRERYPLGKQAAYEYAWAAPDGSSETANTTDPPTDSPTHRQNTERRLATLPHGWQPWTPRTA</sequence>
<dbReference type="InterPro" id="IPR045773">
    <property type="entry name" value="DUF6226"/>
</dbReference>
<evidence type="ECO:0000313" key="3">
    <source>
        <dbReference type="Proteomes" id="UP000053512"/>
    </source>
</evidence>
<dbReference type="Pfam" id="PF19736">
    <property type="entry name" value="DUF6226"/>
    <property type="match status" value="1"/>
</dbReference>
<feature type="region of interest" description="Disordered" evidence="1">
    <location>
        <begin position="167"/>
        <end position="208"/>
    </location>
</feature>
<dbReference type="Proteomes" id="UP000053512">
    <property type="component" value="Unassembled WGS sequence"/>
</dbReference>
<evidence type="ECO:0000256" key="1">
    <source>
        <dbReference type="SAM" id="MobiDB-lite"/>
    </source>
</evidence>
<feature type="compositionally biased region" description="Polar residues" evidence="1">
    <location>
        <begin position="169"/>
        <end position="179"/>
    </location>
</feature>
<comment type="caution">
    <text evidence="2">The sequence shown here is derived from an EMBL/GenBank/DDBJ whole genome shotgun (WGS) entry which is preliminary data.</text>
</comment>
<accession>A0A0W8I945</accession>
<proteinExistence type="predicted"/>
<reference evidence="3" key="1">
    <citation type="submission" date="2015-12" db="EMBL/GenBank/DDBJ databases">
        <authorList>
            <person name="Nair G.R."/>
            <person name="Kaur G."/>
            <person name="Mayilraj S."/>
        </authorList>
    </citation>
    <scope>NUCLEOTIDE SEQUENCE [LARGE SCALE GENOMIC DNA]</scope>
    <source>
        <strain evidence="3">CD08_4</strain>
    </source>
</reference>
<protein>
    <submittedName>
        <fullName evidence="2">Uncharacterized protein</fullName>
    </submittedName>
</protein>
<feature type="compositionally biased region" description="Basic and acidic residues" evidence="1">
    <location>
        <begin position="183"/>
        <end position="193"/>
    </location>
</feature>